<evidence type="ECO:0000256" key="4">
    <source>
        <dbReference type="SAM" id="SignalP"/>
    </source>
</evidence>
<evidence type="ECO:0000256" key="3">
    <source>
        <dbReference type="RuleBase" id="RU361153"/>
    </source>
</evidence>
<dbReference type="InterPro" id="IPR001547">
    <property type="entry name" value="Glyco_hydro_5"/>
</dbReference>
<keyword evidence="1 3" id="KW-0378">Hydrolase</keyword>
<dbReference type="STRING" id="1941349.STSP1_00355"/>
<dbReference type="Pfam" id="PF00150">
    <property type="entry name" value="Cellulase"/>
    <property type="match status" value="1"/>
</dbReference>
<dbReference type="KEGG" id="pbp:STSP1_00355"/>
<comment type="similarity">
    <text evidence="3">Belongs to the glycosyl hydrolase 5 (cellulase A) family.</text>
</comment>
<accession>A0A1W6LJQ4</accession>
<dbReference type="GO" id="GO:0004553">
    <property type="term" value="F:hydrolase activity, hydrolyzing O-glycosyl compounds"/>
    <property type="evidence" value="ECO:0007669"/>
    <property type="project" value="InterPro"/>
</dbReference>
<evidence type="ECO:0000259" key="5">
    <source>
        <dbReference type="Pfam" id="PF00150"/>
    </source>
</evidence>
<reference evidence="7" key="1">
    <citation type="submission" date="2017-04" db="EMBL/GenBank/DDBJ databases">
        <title>Comparative genomics and description of representatives of a novel lineage of planctomycetes thriving in anoxic sediments.</title>
        <authorList>
            <person name="Spring S."/>
            <person name="Bunk B."/>
            <person name="Sproer C."/>
        </authorList>
    </citation>
    <scope>NUCLEOTIDE SEQUENCE [LARGE SCALE GENOMIC DNA]</scope>
    <source>
        <strain evidence="7">ST-PulAB-D4</strain>
    </source>
</reference>
<evidence type="ECO:0000313" key="6">
    <source>
        <dbReference type="EMBL" id="ARN55985.1"/>
    </source>
</evidence>
<dbReference type="GO" id="GO:0000272">
    <property type="term" value="P:polysaccharide catabolic process"/>
    <property type="evidence" value="ECO:0007669"/>
    <property type="project" value="InterPro"/>
</dbReference>
<dbReference type="AlphaFoldDB" id="A0A1W6LJQ4"/>
<evidence type="ECO:0000256" key="2">
    <source>
        <dbReference type="ARBA" id="ARBA00023295"/>
    </source>
</evidence>
<evidence type="ECO:0000313" key="7">
    <source>
        <dbReference type="Proteomes" id="UP000193334"/>
    </source>
</evidence>
<dbReference type="PROSITE" id="PS51257">
    <property type="entry name" value="PROKAR_LIPOPROTEIN"/>
    <property type="match status" value="1"/>
</dbReference>
<gene>
    <name evidence="6" type="ORF">STSP1_00355</name>
</gene>
<feature type="signal peptide" evidence="4">
    <location>
        <begin position="1"/>
        <end position="20"/>
    </location>
</feature>
<dbReference type="InterPro" id="IPR017853">
    <property type="entry name" value="GH"/>
</dbReference>
<dbReference type="EMBL" id="CP021023">
    <property type="protein sequence ID" value="ARN55985.1"/>
    <property type="molecule type" value="Genomic_DNA"/>
</dbReference>
<proteinExistence type="inferred from homology"/>
<dbReference type="Proteomes" id="UP000193334">
    <property type="component" value="Chromosome"/>
</dbReference>
<feature type="chain" id="PRO_5010876719" evidence="4">
    <location>
        <begin position="21"/>
        <end position="381"/>
    </location>
</feature>
<sequence precursor="true">MKFRRFCLLLVVSVAISCLGNDYNNSEHKSQNRDPKQWSEKKAWQWYNNQPWLVGCNYLPSTASNQLEMWQADTFEPDTIEQELEWASEIGFNIVRVFLHNMLWEQDSKGFIKRIDKFIEIADKFDIKVMPVLFDSCWNPYSSLGKQPEPKPHVHNSTWVQCPHIETLKNTESWDKLKAYAQGIVKQYKNDPRVLIWDIFNEPGNTNQTAYGHLEPDNKKELALQLMKKSFKWVRELNPEQPLTASVWEGNWKKGDDISALNKFALEKSDLVQFHVYHNPEITSKWVNMLKEYNRPIICGEYMSRGTGNTFEDILPIFKKHRVAAINWGFVAGRSQTNYPWDSWTKEYTSEPELWFHDILRPDGTPYKQKEVEFIKKIIKR</sequence>
<organism evidence="6 7">
    <name type="scientific">Sedimentisphaera salicampi</name>
    <dbReference type="NCBI Taxonomy" id="1941349"/>
    <lineage>
        <taxon>Bacteria</taxon>
        <taxon>Pseudomonadati</taxon>
        <taxon>Planctomycetota</taxon>
        <taxon>Phycisphaerae</taxon>
        <taxon>Sedimentisphaerales</taxon>
        <taxon>Sedimentisphaeraceae</taxon>
        <taxon>Sedimentisphaera</taxon>
    </lineage>
</organism>
<name>A0A1W6LJQ4_9BACT</name>
<dbReference type="SUPFAM" id="SSF51445">
    <property type="entry name" value="(Trans)glycosidases"/>
    <property type="match status" value="1"/>
</dbReference>
<dbReference type="RefSeq" id="WP_085754704.1">
    <property type="nucleotide sequence ID" value="NZ_CP021023.1"/>
</dbReference>
<keyword evidence="7" id="KW-1185">Reference proteome</keyword>
<feature type="domain" description="Glycoside hydrolase family 5" evidence="5">
    <location>
        <begin position="79"/>
        <end position="328"/>
    </location>
</feature>
<protein>
    <submittedName>
        <fullName evidence="6">Endo-beta-mannanase</fullName>
    </submittedName>
</protein>
<keyword evidence="4" id="KW-0732">Signal</keyword>
<evidence type="ECO:0000256" key="1">
    <source>
        <dbReference type="ARBA" id="ARBA00022801"/>
    </source>
</evidence>
<dbReference type="Gene3D" id="3.20.20.80">
    <property type="entry name" value="Glycosidases"/>
    <property type="match status" value="1"/>
</dbReference>
<keyword evidence="2 3" id="KW-0326">Glycosidase</keyword>